<protein>
    <submittedName>
        <fullName evidence="5">Thioredoxin reductase GliT</fullName>
    </submittedName>
</protein>
<dbReference type="Gene3D" id="3.50.50.60">
    <property type="entry name" value="FAD/NAD(P)-binding domain"/>
    <property type="match status" value="2"/>
</dbReference>
<organism evidence="5">
    <name type="scientific">Endocarpon pusillum</name>
    <dbReference type="NCBI Taxonomy" id="364733"/>
    <lineage>
        <taxon>Eukaryota</taxon>
        <taxon>Fungi</taxon>
        <taxon>Dikarya</taxon>
        <taxon>Ascomycota</taxon>
        <taxon>Pezizomycotina</taxon>
        <taxon>Eurotiomycetes</taxon>
        <taxon>Chaetothyriomycetidae</taxon>
        <taxon>Verrucariales</taxon>
        <taxon>Verrucariaceae</taxon>
        <taxon>Endocarpon</taxon>
    </lineage>
</organism>
<dbReference type="EMBL" id="HM193215">
    <property type="protein sequence ID" value="AEH41540.1"/>
    <property type="molecule type" value="mRNA"/>
</dbReference>
<dbReference type="SUPFAM" id="SSF51905">
    <property type="entry name" value="FAD/NAD(P)-binding domain"/>
    <property type="match status" value="1"/>
</dbReference>
<feature type="domain" description="FAD/NAD(P)-binding" evidence="4">
    <location>
        <begin position="9"/>
        <end position="295"/>
    </location>
</feature>
<dbReference type="InterPro" id="IPR036188">
    <property type="entry name" value="FAD/NAD-bd_sf"/>
</dbReference>
<evidence type="ECO:0000256" key="3">
    <source>
        <dbReference type="ARBA" id="ARBA00023002"/>
    </source>
</evidence>
<reference evidence="5" key="1">
    <citation type="journal article" date="2011" name="World J. Microbiol. Biotechnol.">
        <title>Construction and characterization of a full-length cDNA library from mycobiont of Endocarpon pusillum (lichen-forming Ascomycota).</title>
        <authorList>
            <person name="Wang Y.-Y."/>
            <person name="Zhang T."/>
            <person name="Zhou Q.-M."/>
            <person name="Wei J.-C."/>
        </authorList>
    </citation>
    <scope>NUCLEOTIDE SEQUENCE</scope>
</reference>
<keyword evidence="3" id="KW-0560">Oxidoreductase</keyword>
<proteinExistence type="evidence at transcript level"/>
<dbReference type="InterPro" id="IPR050097">
    <property type="entry name" value="Ferredoxin-NADP_redctase_2"/>
</dbReference>
<dbReference type="InterPro" id="IPR023753">
    <property type="entry name" value="FAD/NAD-binding_dom"/>
</dbReference>
<name>F8QX24_9EURO</name>
<dbReference type="Pfam" id="PF07992">
    <property type="entry name" value="Pyr_redox_2"/>
    <property type="match status" value="1"/>
</dbReference>
<accession>F8QX24</accession>
<dbReference type="GO" id="GO:0097237">
    <property type="term" value="P:cellular response to toxic substance"/>
    <property type="evidence" value="ECO:0007669"/>
    <property type="project" value="UniProtKB-ARBA"/>
</dbReference>
<dbReference type="GO" id="GO:0016491">
    <property type="term" value="F:oxidoreductase activity"/>
    <property type="evidence" value="ECO:0007669"/>
    <property type="project" value="UniProtKB-KW"/>
</dbReference>
<evidence type="ECO:0000313" key="5">
    <source>
        <dbReference type="EMBL" id="AEH41540.1"/>
    </source>
</evidence>
<evidence type="ECO:0000259" key="4">
    <source>
        <dbReference type="Pfam" id="PF07992"/>
    </source>
</evidence>
<dbReference type="PANTHER" id="PTHR48105">
    <property type="entry name" value="THIOREDOXIN REDUCTASE 1-RELATED-RELATED"/>
    <property type="match status" value="1"/>
</dbReference>
<comment type="similarity">
    <text evidence="1">Belongs to the class-II pyridine nucleotide-disulfide oxidoreductase family.</text>
</comment>
<keyword evidence="2" id="KW-0285">Flavoprotein</keyword>
<dbReference type="PRINTS" id="PR00469">
    <property type="entry name" value="PNDRDTASEII"/>
</dbReference>
<sequence length="312" mass="33955">MASPTKNYDVLDIGAGPAGLSTVLGLARQTYSAIVFDSQQYRNAYADHMHNVVIWDHKSPVELRASARANIRSKYNSIHFQNSTIVSAAKKEDGTFEVTDQHQIKYQGKKLVLATGVTDIFPDIKGFGELWGKSIFHCLFCHGFEERGAISAGVLALGFITSPPMILHMARMASPLAKHVTIYCHGNKELSTQLQREFQGKPLTIEPRKIAALERRAEHVTVHFEDGSSRKEAFFVSVPPTKINGPFHEQLRLDVDPTGFIKTKPPFSETSLPGVFAAGDCGTMMKAVPQAAAMGSFAAAGLVAQLGATGKL</sequence>
<dbReference type="AlphaFoldDB" id="F8QX24"/>
<evidence type="ECO:0000256" key="2">
    <source>
        <dbReference type="ARBA" id="ARBA00022630"/>
    </source>
</evidence>
<dbReference type="PRINTS" id="PR00368">
    <property type="entry name" value="FADPNR"/>
</dbReference>
<evidence type="ECO:0000256" key="1">
    <source>
        <dbReference type="ARBA" id="ARBA00009333"/>
    </source>
</evidence>